<feature type="non-terminal residue" evidence="2">
    <location>
        <position position="82"/>
    </location>
</feature>
<accession>A0A8J9Y951</accession>
<dbReference type="Proteomes" id="UP000838878">
    <property type="component" value="Chromosome 12"/>
</dbReference>
<feature type="region of interest" description="Disordered" evidence="1">
    <location>
        <begin position="21"/>
        <end position="82"/>
    </location>
</feature>
<dbReference type="EMBL" id="OV170232">
    <property type="protein sequence ID" value="CAH0717871.1"/>
    <property type="molecule type" value="Genomic_DNA"/>
</dbReference>
<sequence length="82" mass="9176">MRGGSGHPYLKTNMIFDLINSHHTNSKEKSSIRNVNSRTSTGTKPGINRDVRDKPSTIPSRGFSRPRPSSPKGRRSPHPSFY</sequence>
<gene>
    <name evidence="2" type="ORF">BINO364_LOCUS4429</name>
</gene>
<protein>
    <submittedName>
        <fullName evidence="2">Uncharacterized protein</fullName>
    </submittedName>
</protein>
<feature type="compositionally biased region" description="Polar residues" evidence="1">
    <location>
        <begin position="32"/>
        <end position="43"/>
    </location>
</feature>
<dbReference type="AlphaFoldDB" id="A0A8J9Y951"/>
<organism evidence="2 3">
    <name type="scientific">Brenthis ino</name>
    <name type="common">lesser marbled fritillary</name>
    <dbReference type="NCBI Taxonomy" id="405034"/>
    <lineage>
        <taxon>Eukaryota</taxon>
        <taxon>Metazoa</taxon>
        <taxon>Ecdysozoa</taxon>
        <taxon>Arthropoda</taxon>
        <taxon>Hexapoda</taxon>
        <taxon>Insecta</taxon>
        <taxon>Pterygota</taxon>
        <taxon>Neoptera</taxon>
        <taxon>Endopterygota</taxon>
        <taxon>Lepidoptera</taxon>
        <taxon>Glossata</taxon>
        <taxon>Ditrysia</taxon>
        <taxon>Papilionoidea</taxon>
        <taxon>Nymphalidae</taxon>
        <taxon>Heliconiinae</taxon>
        <taxon>Argynnini</taxon>
        <taxon>Brenthis</taxon>
    </lineage>
</organism>
<proteinExistence type="predicted"/>
<feature type="compositionally biased region" description="Low complexity" evidence="1">
    <location>
        <begin position="59"/>
        <end position="71"/>
    </location>
</feature>
<name>A0A8J9Y951_9NEOP</name>
<keyword evidence="3" id="KW-1185">Reference proteome</keyword>
<evidence type="ECO:0000313" key="3">
    <source>
        <dbReference type="Proteomes" id="UP000838878"/>
    </source>
</evidence>
<evidence type="ECO:0000313" key="2">
    <source>
        <dbReference type="EMBL" id="CAH0717871.1"/>
    </source>
</evidence>
<reference evidence="2" key="1">
    <citation type="submission" date="2021-12" db="EMBL/GenBank/DDBJ databases">
        <authorList>
            <person name="Martin H S."/>
        </authorList>
    </citation>
    <scope>NUCLEOTIDE SEQUENCE</scope>
</reference>
<evidence type="ECO:0000256" key="1">
    <source>
        <dbReference type="SAM" id="MobiDB-lite"/>
    </source>
</evidence>
<feature type="compositionally biased region" description="Basic residues" evidence="1">
    <location>
        <begin position="72"/>
        <end position="82"/>
    </location>
</feature>